<comment type="caution">
    <text evidence="5">The sequence shown here is derived from an EMBL/GenBank/DDBJ whole genome shotgun (WGS) entry which is preliminary data.</text>
</comment>
<feature type="repeat" description="ANK" evidence="3">
    <location>
        <begin position="302"/>
        <end position="334"/>
    </location>
</feature>
<reference evidence="5" key="1">
    <citation type="submission" date="2023-02" db="EMBL/GenBank/DDBJ databases">
        <title>Colletotrichum kahawae CIFC_Que2 genome sequencing and assembly.</title>
        <authorList>
            <person name="Baroncelli R."/>
        </authorList>
    </citation>
    <scope>NUCLEOTIDE SEQUENCE</scope>
    <source>
        <strain evidence="5">CIFC_Que2</strain>
    </source>
</reference>
<dbReference type="Gene3D" id="1.25.40.20">
    <property type="entry name" value="Ankyrin repeat-containing domain"/>
    <property type="match status" value="1"/>
</dbReference>
<organism evidence="5 6">
    <name type="scientific">Colletotrichum kahawae</name>
    <name type="common">Coffee berry disease fungus</name>
    <dbReference type="NCBI Taxonomy" id="34407"/>
    <lineage>
        <taxon>Eukaryota</taxon>
        <taxon>Fungi</taxon>
        <taxon>Dikarya</taxon>
        <taxon>Ascomycota</taxon>
        <taxon>Pezizomycotina</taxon>
        <taxon>Sordariomycetes</taxon>
        <taxon>Hypocreomycetidae</taxon>
        <taxon>Glomerellales</taxon>
        <taxon>Glomerellaceae</taxon>
        <taxon>Colletotrichum</taxon>
        <taxon>Colletotrichum gloeosporioides species complex</taxon>
    </lineage>
</organism>
<dbReference type="InterPro" id="IPR051165">
    <property type="entry name" value="Multifunctional_ANK_Repeat"/>
</dbReference>
<proteinExistence type="predicted"/>
<dbReference type="SUPFAM" id="SSF48403">
    <property type="entry name" value="Ankyrin repeat"/>
    <property type="match status" value="1"/>
</dbReference>
<keyword evidence="1" id="KW-0677">Repeat</keyword>
<keyword evidence="6" id="KW-1185">Reference proteome</keyword>
<dbReference type="Pfam" id="PF00023">
    <property type="entry name" value="Ank"/>
    <property type="match status" value="1"/>
</dbReference>
<dbReference type="PROSITE" id="PS50297">
    <property type="entry name" value="ANK_REP_REGION"/>
    <property type="match status" value="2"/>
</dbReference>
<evidence type="ECO:0000313" key="5">
    <source>
        <dbReference type="EMBL" id="KAK2753539.1"/>
    </source>
</evidence>
<evidence type="ECO:0000256" key="4">
    <source>
        <dbReference type="SAM" id="MobiDB-lite"/>
    </source>
</evidence>
<name>A0AAE0D693_COLKA</name>
<gene>
    <name evidence="5" type="ORF">CKAH01_17576</name>
</gene>
<evidence type="ECO:0008006" key="7">
    <source>
        <dbReference type="Google" id="ProtNLM"/>
    </source>
</evidence>
<dbReference type="SMART" id="SM00248">
    <property type="entry name" value="ANK"/>
    <property type="match status" value="4"/>
</dbReference>
<evidence type="ECO:0000256" key="1">
    <source>
        <dbReference type="ARBA" id="ARBA00022737"/>
    </source>
</evidence>
<dbReference type="PROSITE" id="PS50088">
    <property type="entry name" value="ANK_REPEAT"/>
    <property type="match status" value="3"/>
</dbReference>
<dbReference type="InterPro" id="IPR002110">
    <property type="entry name" value="Ankyrin_rpt"/>
</dbReference>
<dbReference type="EMBL" id="VYYT01000240">
    <property type="protein sequence ID" value="KAK2753539.1"/>
    <property type="molecule type" value="Genomic_DNA"/>
</dbReference>
<feature type="repeat" description="ANK" evidence="3">
    <location>
        <begin position="267"/>
        <end position="299"/>
    </location>
</feature>
<accession>A0AAE0D693</accession>
<evidence type="ECO:0000256" key="3">
    <source>
        <dbReference type="PROSITE-ProRule" id="PRU00023"/>
    </source>
</evidence>
<dbReference type="Pfam" id="PF12796">
    <property type="entry name" value="Ank_2"/>
    <property type="match status" value="1"/>
</dbReference>
<keyword evidence="2 3" id="KW-0040">ANK repeat</keyword>
<dbReference type="AlphaFoldDB" id="A0AAE0D693"/>
<feature type="repeat" description="ANK" evidence="3">
    <location>
        <begin position="230"/>
        <end position="258"/>
    </location>
</feature>
<feature type="region of interest" description="Disordered" evidence="4">
    <location>
        <begin position="348"/>
        <end position="378"/>
    </location>
</feature>
<dbReference type="InterPro" id="IPR036770">
    <property type="entry name" value="Ankyrin_rpt-contain_sf"/>
</dbReference>
<dbReference type="Proteomes" id="UP001281614">
    <property type="component" value="Unassembled WGS sequence"/>
</dbReference>
<dbReference type="PANTHER" id="PTHR24123">
    <property type="entry name" value="ANKYRIN REPEAT-CONTAINING"/>
    <property type="match status" value="1"/>
</dbReference>
<sequence length="396" mass="43915">MVLIPLSAAIHVATYYGHIETCEKLVSERYAPLNAYDIGQYLLENGAKTPPWGLYAVTYHRNDDIAQEPAKLALEAGADSSWVVCIPSSTCSVSICYQFREALKYGTTVLTQQLLLDAQKDDLWNDPNMSILEAAIITCHEQTVEKIFALNPARFVNDGLPFWHQYDLQSVSPTVFALQSRESLSLMLKYGYEPDRFTMRAATDGFDRDVLKTLLESPRLPNFPDNILGPLSYAVTDEKYDVVRFLLENGEDVNQDNHHVHDEYGESARNPLQSAVENKDLYLIDLLLKSGADANTPAARHNGATALQLAAIAESLGILRTLIDHGADINAPGAQSGVAQHWTDGEMENASKMDGSDHLGTKEGIYDPTEGMEPPDDLEDLEMGTKDLMAFMTWEL</sequence>
<protein>
    <recommendedName>
        <fullName evidence="7">Ankyrin</fullName>
    </recommendedName>
</protein>
<feature type="compositionally biased region" description="Basic and acidic residues" evidence="4">
    <location>
        <begin position="349"/>
        <end position="365"/>
    </location>
</feature>
<evidence type="ECO:0000256" key="2">
    <source>
        <dbReference type="ARBA" id="ARBA00023043"/>
    </source>
</evidence>
<evidence type="ECO:0000313" key="6">
    <source>
        <dbReference type="Proteomes" id="UP001281614"/>
    </source>
</evidence>
<dbReference type="PANTHER" id="PTHR24123:SF33">
    <property type="entry name" value="PROTEIN HOS4"/>
    <property type="match status" value="1"/>
</dbReference>